<keyword evidence="2" id="KW-1185">Reference proteome</keyword>
<dbReference type="SUPFAM" id="SSF158379">
    <property type="entry name" value="YqgQ-like"/>
    <property type="match status" value="1"/>
</dbReference>
<dbReference type="InterPro" id="IPR023164">
    <property type="entry name" value="YqgQ-like_sf"/>
</dbReference>
<accession>A0ABS0TCF8</accession>
<protein>
    <submittedName>
        <fullName evidence="1">YqgQ family protein</fullName>
    </submittedName>
</protein>
<evidence type="ECO:0000313" key="2">
    <source>
        <dbReference type="Proteomes" id="UP000751852"/>
    </source>
</evidence>
<organism evidence="1 2">
    <name type="scientific">Staphylococcus canis</name>
    <dbReference type="NCBI Taxonomy" id="2724942"/>
    <lineage>
        <taxon>Bacteria</taxon>
        <taxon>Bacillati</taxon>
        <taxon>Bacillota</taxon>
        <taxon>Bacilli</taxon>
        <taxon>Bacillales</taxon>
        <taxon>Staphylococcaceae</taxon>
        <taxon>Staphylococcus</taxon>
    </lineage>
</organism>
<dbReference type="Proteomes" id="UP000751852">
    <property type="component" value="Unassembled WGS sequence"/>
</dbReference>
<evidence type="ECO:0000313" key="1">
    <source>
        <dbReference type="EMBL" id="MBI5975651.1"/>
    </source>
</evidence>
<comment type="caution">
    <text evidence="1">The sequence shown here is derived from an EMBL/GenBank/DDBJ whole genome shotgun (WGS) entry which is preliminary data.</text>
</comment>
<dbReference type="Gene3D" id="1.10.287.760">
    <property type="entry name" value="YqgQ-like"/>
    <property type="match status" value="1"/>
</dbReference>
<sequence length="67" mass="8349">MQTNLKTLYDVLQLLKKYGFIIYFDKEEDRLVMIENEIENLYHHQLINRDDYIQSKRLINQRRMELT</sequence>
<name>A0ABS0TCF8_9STAP</name>
<dbReference type="Pfam" id="PF06014">
    <property type="entry name" value="YqgQ-like"/>
    <property type="match status" value="1"/>
</dbReference>
<proteinExistence type="predicted"/>
<dbReference type="EMBL" id="JABANU010000022">
    <property type="protein sequence ID" value="MBI5975651.1"/>
    <property type="molecule type" value="Genomic_DNA"/>
</dbReference>
<dbReference type="RefSeq" id="WP_198618425.1">
    <property type="nucleotide sequence ID" value="NZ_JABANU010000022.1"/>
</dbReference>
<gene>
    <name evidence="1" type="ORF">HHH54_08575</name>
</gene>
<reference evidence="1 2" key="1">
    <citation type="submission" date="2020-04" db="EMBL/GenBank/DDBJ databases">
        <title>Staphylococcus species from domestic dog.</title>
        <authorList>
            <person name="Paterson G.K."/>
        </authorList>
    </citation>
    <scope>NUCLEOTIDE SEQUENCE [LARGE SCALE GENOMIC DNA]</scope>
    <source>
        <strain evidence="1 2">H16/1A</strain>
    </source>
</reference>
<dbReference type="InterPro" id="IPR009256">
    <property type="entry name" value="YqgQ-like"/>
</dbReference>